<dbReference type="InterPro" id="IPR036291">
    <property type="entry name" value="NAD(P)-bd_dom_sf"/>
</dbReference>
<evidence type="ECO:0000313" key="8">
    <source>
        <dbReference type="EMBL" id="ORA85582.1"/>
    </source>
</evidence>
<feature type="domain" description="Alcohol dehydrogenase-like C-terminal" evidence="6">
    <location>
        <begin position="187"/>
        <end position="305"/>
    </location>
</feature>
<accession>A0ABX3SZP1</accession>
<keyword evidence="4" id="KW-0560">Oxidoreductase</keyword>
<reference evidence="8 9" key="1">
    <citation type="submission" date="2017-02" db="EMBL/GenBank/DDBJ databases">
        <title>The new phylogeny of genus Mycobacterium.</title>
        <authorList>
            <person name="Tortoli E."/>
            <person name="Trovato A."/>
            <person name="Cirillo D.M."/>
        </authorList>
    </citation>
    <scope>NUCLEOTIDE SEQUENCE [LARGE SCALE GENOMIC DNA]</scope>
    <source>
        <strain evidence="8 9">IP1130001</strain>
    </source>
</reference>
<proteinExistence type="inferred from homology"/>
<dbReference type="InterPro" id="IPR013149">
    <property type="entry name" value="ADH-like_C"/>
</dbReference>
<dbReference type="PANTHER" id="PTHR42813:SF7">
    <property type="entry name" value="ALCOHOL DEHYDROGENASE (ZN-DEPENDENT)-RELATED"/>
    <property type="match status" value="1"/>
</dbReference>
<dbReference type="PROSITE" id="PS00059">
    <property type="entry name" value="ADH_ZINC"/>
    <property type="match status" value="1"/>
</dbReference>
<comment type="similarity">
    <text evidence="5">Belongs to the zinc-containing alcohol dehydrogenase family.</text>
</comment>
<evidence type="ECO:0000259" key="7">
    <source>
        <dbReference type="Pfam" id="PF08240"/>
    </source>
</evidence>
<dbReference type="RefSeq" id="WP_071512828.1">
    <property type="nucleotide sequence ID" value="NZ_CP060015.1"/>
</dbReference>
<gene>
    <name evidence="8" type="ORF">BST29_00545</name>
</gene>
<keyword evidence="2 5" id="KW-0479">Metal-binding</keyword>
<dbReference type="PANTHER" id="PTHR42813">
    <property type="entry name" value="ZINC-TYPE ALCOHOL DEHYDROGENASE-LIKE"/>
    <property type="match status" value="1"/>
</dbReference>
<evidence type="ECO:0000256" key="2">
    <source>
        <dbReference type="ARBA" id="ARBA00022723"/>
    </source>
</evidence>
<keyword evidence="9" id="KW-1185">Reference proteome</keyword>
<evidence type="ECO:0000256" key="1">
    <source>
        <dbReference type="ARBA" id="ARBA00001947"/>
    </source>
</evidence>
<dbReference type="Proteomes" id="UP000243140">
    <property type="component" value="Unassembled WGS sequence"/>
</dbReference>
<protein>
    <submittedName>
        <fullName evidence="8">Dehydrogenase</fullName>
    </submittedName>
</protein>
<comment type="caution">
    <text evidence="8">The sequence shown here is derived from an EMBL/GenBank/DDBJ whole genome shotgun (WGS) entry which is preliminary data.</text>
</comment>
<keyword evidence="3 5" id="KW-0862">Zinc</keyword>
<dbReference type="SUPFAM" id="SSF50129">
    <property type="entry name" value="GroES-like"/>
    <property type="match status" value="1"/>
</dbReference>
<evidence type="ECO:0000256" key="3">
    <source>
        <dbReference type="ARBA" id="ARBA00022833"/>
    </source>
</evidence>
<dbReference type="Gene3D" id="3.40.50.720">
    <property type="entry name" value="NAD(P)-binding Rossmann-like Domain"/>
    <property type="match status" value="1"/>
</dbReference>
<sequence>MQQLMFCGPGRLEWQDVAVPRLSGPGEALVRPLAVATCDLDVMALRGATTLVHGRFPFGHESIGEVVEVGDDVASVQVGDRVVVPFQISCGSCGACMEGRTANCEAVPGIPMYGLGELGGSWGGTLGELLKVPFADAMLVPLPDTTDPLAVASCSDNLPDAWRTVAPPLADRPNSAVLIVAGDPGSVALYAVGIAHALGASVTYVDSDEERRALAQRMGARALDLSQADATIGSFPITVDACGTQQGLELALRRTAPDGVCTSMRIYTQPATPMPLFGMYSKGITFHTGRVHARAVIPSVLDLVASGRFDPAVVTSAVVPWDDAATALAEPPTKLVVARPELLH</sequence>
<dbReference type="Gene3D" id="3.90.180.10">
    <property type="entry name" value="Medium-chain alcohol dehydrogenases, catalytic domain"/>
    <property type="match status" value="1"/>
</dbReference>
<dbReference type="InterPro" id="IPR011032">
    <property type="entry name" value="GroES-like_sf"/>
</dbReference>
<dbReference type="Pfam" id="PF00107">
    <property type="entry name" value="ADH_zinc_N"/>
    <property type="match status" value="1"/>
</dbReference>
<comment type="cofactor">
    <cofactor evidence="1 5">
        <name>Zn(2+)</name>
        <dbReference type="ChEBI" id="CHEBI:29105"/>
    </cofactor>
</comment>
<feature type="domain" description="Alcohol dehydrogenase-like N-terminal" evidence="7">
    <location>
        <begin position="24"/>
        <end position="143"/>
    </location>
</feature>
<dbReference type="Pfam" id="PF08240">
    <property type="entry name" value="ADH_N"/>
    <property type="match status" value="1"/>
</dbReference>
<dbReference type="InterPro" id="IPR013154">
    <property type="entry name" value="ADH-like_N"/>
</dbReference>
<evidence type="ECO:0000313" key="9">
    <source>
        <dbReference type="Proteomes" id="UP000243140"/>
    </source>
</evidence>
<dbReference type="SUPFAM" id="SSF51735">
    <property type="entry name" value="NAD(P)-binding Rossmann-fold domains"/>
    <property type="match status" value="1"/>
</dbReference>
<dbReference type="InterPro" id="IPR002328">
    <property type="entry name" value="ADH_Zn_CS"/>
</dbReference>
<name>A0ABX3SZP1_MYCMA</name>
<evidence type="ECO:0000256" key="4">
    <source>
        <dbReference type="ARBA" id="ARBA00023002"/>
    </source>
</evidence>
<organism evidence="8 9">
    <name type="scientific">Mycobacterium malmoense</name>
    <dbReference type="NCBI Taxonomy" id="1780"/>
    <lineage>
        <taxon>Bacteria</taxon>
        <taxon>Bacillati</taxon>
        <taxon>Actinomycetota</taxon>
        <taxon>Actinomycetes</taxon>
        <taxon>Mycobacteriales</taxon>
        <taxon>Mycobacteriaceae</taxon>
        <taxon>Mycobacterium</taxon>
    </lineage>
</organism>
<evidence type="ECO:0000256" key="5">
    <source>
        <dbReference type="RuleBase" id="RU361277"/>
    </source>
</evidence>
<dbReference type="EMBL" id="MVHV01000001">
    <property type="protein sequence ID" value="ORA85582.1"/>
    <property type="molecule type" value="Genomic_DNA"/>
</dbReference>
<evidence type="ECO:0000259" key="6">
    <source>
        <dbReference type="Pfam" id="PF00107"/>
    </source>
</evidence>